<dbReference type="SUPFAM" id="SSF52540">
    <property type="entry name" value="P-loop containing nucleoside triphosphate hydrolases"/>
    <property type="match status" value="1"/>
</dbReference>
<evidence type="ECO:0000313" key="6">
    <source>
        <dbReference type="Proteomes" id="UP000265520"/>
    </source>
</evidence>
<dbReference type="PANTHER" id="PTHR18934:SF81">
    <property type="entry name" value="ATP-DEPENDENT RNA HELICASE DEAH11, CHLOROPLASTIC-RELATED"/>
    <property type="match status" value="1"/>
</dbReference>
<protein>
    <recommendedName>
        <fullName evidence="1">RNA helicase</fullName>
        <ecNumber evidence="1">3.6.4.13</ecNumber>
    </recommendedName>
</protein>
<keyword evidence="6" id="KW-1185">Reference proteome</keyword>
<comment type="catalytic activity">
    <reaction evidence="3">
        <text>ATP + H2O = ADP + phosphate + H(+)</text>
        <dbReference type="Rhea" id="RHEA:13065"/>
        <dbReference type="ChEBI" id="CHEBI:15377"/>
        <dbReference type="ChEBI" id="CHEBI:15378"/>
        <dbReference type="ChEBI" id="CHEBI:30616"/>
        <dbReference type="ChEBI" id="CHEBI:43474"/>
        <dbReference type="ChEBI" id="CHEBI:456216"/>
        <dbReference type="EC" id="3.6.4.13"/>
    </reaction>
</comment>
<accession>A0A392NLT6</accession>
<dbReference type="PROSITE" id="PS00690">
    <property type="entry name" value="DEAH_ATP_HELICASE"/>
    <property type="match status" value="1"/>
</dbReference>
<evidence type="ECO:0000313" key="5">
    <source>
        <dbReference type="EMBL" id="MCI00848.1"/>
    </source>
</evidence>
<dbReference type="GO" id="GO:0016787">
    <property type="term" value="F:hydrolase activity"/>
    <property type="evidence" value="ECO:0007669"/>
    <property type="project" value="UniProtKB-KW"/>
</dbReference>
<comment type="caution">
    <text evidence="5">The sequence shown here is derived from an EMBL/GenBank/DDBJ whole genome shotgun (WGS) entry which is preliminary data.</text>
</comment>
<evidence type="ECO:0000259" key="4">
    <source>
        <dbReference type="PROSITE" id="PS51192"/>
    </source>
</evidence>
<dbReference type="PANTHER" id="PTHR18934">
    <property type="entry name" value="ATP-DEPENDENT RNA HELICASE"/>
    <property type="match status" value="1"/>
</dbReference>
<dbReference type="InterPro" id="IPR014001">
    <property type="entry name" value="Helicase_ATP-bd"/>
</dbReference>
<evidence type="ECO:0000256" key="1">
    <source>
        <dbReference type="ARBA" id="ARBA00012552"/>
    </source>
</evidence>
<sequence length="128" mass="14187">MYVQITVLIGETGSGKSTQIVQFLADSGIGADESIVCTQPRKIAAKSLAERVQEECGGCYEDNSIKCYSTFSSWNKFDSRITFMTDHCLLQHYMSDKNLSGISCIIVDEAHERSINTDLLLALIKNLL</sequence>
<feature type="non-terminal residue" evidence="5">
    <location>
        <position position="128"/>
    </location>
</feature>
<dbReference type="EMBL" id="LXQA010044418">
    <property type="protein sequence ID" value="MCI00848.1"/>
    <property type="molecule type" value="Genomic_DNA"/>
</dbReference>
<keyword evidence="5" id="KW-0067">ATP-binding</keyword>
<dbReference type="CDD" id="cd17917">
    <property type="entry name" value="DEXHc_RHA-like"/>
    <property type="match status" value="1"/>
</dbReference>
<dbReference type="EC" id="3.6.4.13" evidence="1"/>
<dbReference type="GO" id="GO:0003724">
    <property type="term" value="F:RNA helicase activity"/>
    <property type="evidence" value="ECO:0007669"/>
    <property type="project" value="UniProtKB-EC"/>
</dbReference>
<evidence type="ECO:0000256" key="2">
    <source>
        <dbReference type="ARBA" id="ARBA00022801"/>
    </source>
</evidence>
<keyword evidence="5" id="KW-0347">Helicase</keyword>
<dbReference type="Pfam" id="PF00270">
    <property type="entry name" value="DEAD"/>
    <property type="match status" value="1"/>
</dbReference>
<evidence type="ECO:0000256" key="3">
    <source>
        <dbReference type="ARBA" id="ARBA00047984"/>
    </source>
</evidence>
<organism evidence="5 6">
    <name type="scientific">Trifolium medium</name>
    <dbReference type="NCBI Taxonomy" id="97028"/>
    <lineage>
        <taxon>Eukaryota</taxon>
        <taxon>Viridiplantae</taxon>
        <taxon>Streptophyta</taxon>
        <taxon>Embryophyta</taxon>
        <taxon>Tracheophyta</taxon>
        <taxon>Spermatophyta</taxon>
        <taxon>Magnoliopsida</taxon>
        <taxon>eudicotyledons</taxon>
        <taxon>Gunneridae</taxon>
        <taxon>Pentapetalae</taxon>
        <taxon>rosids</taxon>
        <taxon>fabids</taxon>
        <taxon>Fabales</taxon>
        <taxon>Fabaceae</taxon>
        <taxon>Papilionoideae</taxon>
        <taxon>50 kb inversion clade</taxon>
        <taxon>NPAAA clade</taxon>
        <taxon>Hologalegina</taxon>
        <taxon>IRL clade</taxon>
        <taxon>Trifolieae</taxon>
        <taxon>Trifolium</taxon>
    </lineage>
</organism>
<dbReference type="PROSITE" id="PS51192">
    <property type="entry name" value="HELICASE_ATP_BIND_1"/>
    <property type="match status" value="1"/>
</dbReference>
<dbReference type="Gene3D" id="3.40.50.300">
    <property type="entry name" value="P-loop containing nucleotide triphosphate hydrolases"/>
    <property type="match status" value="1"/>
</dbReference>
<dbReference type="GO" id="GO:0003723">
    <property type="term" value="F:RNA binding"/>
    <property type="evidence" value="ECO:0007669"/>
    <property type="project" value="TreeGrafter"/>
</dbReference>
<proteinExistence type="predicted"/>
<dbReference type="InterPro" id="IPR002464">
    <property type="entry name" value="DNA/RNA_helicase_DEAH_CS"/>
</dbReference>
<reference evidence="5 6" key="1">
    <citation type="journal article" date="2018" name="Front. Plant Sci.">
        <title>Red Clover (Trifolium pratense) and Zigzag Clover (T. medium) - A Picture of Genomic Similarities and Differences.</title>
        <authorList>
            <person name="Dluhosova J."/>
            <person name="Istvanek J."/>
            <person name="Nedelnik J."/>
            <person name="Repkova J."/>
        </authorList>
    </citation>
    <scope>NUCLEOTIDE SEQUENCE [LARGE SCALE GENOMIC DNA]</scope>
    <source>
        <strain evidence="6">cv. 10/8</strain>
        <tissue evidence="5">Leaf</tissue>
    </source>
</reference>
<keyword evidence="5" id="KW-0547">Nucleotide-binding</keyword>
<name>A0A392NLT6_9FABA</name>
<keyword evidence="2" id="KW-0378">Hydrolase</keyword>
<dbReference type="InterPro" id="IPR027417">
    <property type="entry name" value="P-loop_NTPase"/>
</dbReference>
<dbReference type="GO" id="GO:0005524">
    <property type="term" value="F:ATP binding"/>
    <property type="evidence" value="ECO:0007669"/>
    <property type="project" value="InterPro"/>
</dbReference>
<dbReference type="Proteomes" id="UP000265520">
    <property type="component" value="Unassembled WGS sequence"/>
</dbReference>
<dbReference type="AlphaFoldDB" id="A0A392NLT6"/>
<dbReference type="InterPro" id="IPR011545">
    <property type="entry name" value="DEAD/DEAH_box_helicase_dom"/>
</dbReference>
<feature type="domain" description="Helicase ATP-binding" evidence="4">
    <location>
        <begin position="1"/>
        <end position="128"/>
    </location>
</feature>